<evidence type="ECO:0000256" key="3">
    <source>
        <dbReference type="ARBA" id="ARBA00022679"/>
    </source>
</evidence>
<dbReference type="FunFam" id="3.30.450.20:FF:000099">
    <property type="entry name" value="Sensory box sensor histidine kinase"/>
    <property type="match status" value="1"/>
</dbReference>
<keyword evidence="18" id="KW-1185">Reference proteome</keyword>
<dbReference type="CDD" id="cd00130">
    <property type="entry name" value="PAS"/>
    <property type="match status" value="1"/>
</dbReference>
<proteinExistence type="predicted"/>
<dbReference type="AlphaFoldDB" id="A0A2W2F591"/>
<dbReference type="Gene3D" id="3.30.450.40">
    <property type="match status" value="1"/>
</dbReference>
<gene>
    <name evidence="17" type="ORF">C1J01_01400</name>
</gene>
<dbReference type="PANTHER" id="PTHR43156">
    <property type="entry name" value="STAGE II SPORULATION PROTEIN E-RELATED"/>
    <property type="match status" value="1"/>
</dbReference>
<dbReference type="SUPFAM" id="SSF55781">
    <property type="entry name" value="GAF domain-like"/>
    <property type="match status" value="1"/>
</dbReference>
<evidence type="ECO:0000256" key="15">
    <source>
        <dbReference type="ARBA" id="ARBA00081350"/>
    </source>
</evidence>
<sequence>MDVHDSGISGLALVVLDSAPVAIGLTKGPDHRLVYTNAMLRSRVGDFPMGTPVRQAYAGPYREDDFAAFDEVYRTGVQRSRTGAPIFAAPGRKTEEEEYITSNLSRITFADGEHGVLVVVMDATEQVTMARRLHQVAEERRHILRRYQSLMRVSADIIWVADPDGRRTEPNRAWERVTGQSWEESRGYGWLAALHPDDIPAAVESWRRAVDDQVECWEDVYRLRTEDGSYRHFEARGVPVREDGHVVEWVGTATDIEEQWQGQRRRRLLDSAAAATTDVTSVDDMLDALANVVVPELADGCGFYWVIDLADDLTRGAGFLLERAASASRGDVPRLPPFSEERHPPAGALARAIRRRRPFRETFPPGRPPPDLVPAGTRTWLESCDAHSAAVVPIVVDGSVAAVATMGVCGDRPPISQDDLALMREMIDQMHDRLNSAMRFQRTHRIALALQYSLLAEPPRVPGLQIVARYRASPTAAEVGGDWYDAFVLPDGATVLAIGDVAGHDLRAAVTMGQLRNMLRGLIVDHQEPPGHILARLNTAMRILHPDETATCVLGRVDLRDGGHELFYSTAGHPPPLLITADGGTCFLEDEPNPLLGIPSDPTWTSARRLLPPGSTLLLYTDGLVELPGEHLDKGFERLRERAAAQCRAPLDRLCDDLLSFLPRHADDDVAMIGLRSSRPTD</sequence>
<dbReference type="InterPro" id="IPR001610">
    <property type="entry name" value="PAC"/>
</dbReference>
<dbReference type="InterPro" id="IPR003018">
    <property type="entry name" value="GAF"/>
</dbReference>
<name>A0A2W2F591_9ACTN</name>
<evidence type="ECO:0000256" key="2">
    <source>
        <dbReference type="ARBA" id="ARBA00022553"/>
    </source>
</evidence>
<comment type="catalytic activity">
    <reaction evidence="12">
        <text>O-phospho-L-seryl-[protein] + H2O = L-seryl-[protein] + phosphate</text>
        <dbReference type="Rhea" id="RHEA:20629"/>
        <dbReference type="Rhea" id="RHEA-COMP:9863"/>
        <dbReference type="Rhea" id="RHEA-COMP:11604"/>
        <dbReference type="ChEBI" id="CHEBI:15377"/>
        <dbReference type="ChEBI" id="CHEBI:29999"/>
        <dbReference type="ChEBI" id="CHEBI:43474"/>
        <dbReference type="ChEBI" id="CHEBI:83421"/>
        <dbReference type="EC" id="3.1.3.16"/>
    </reaction>
</comment>
<dbReference type="GO" id="GO:0004722">
    <property type="term" value="F:protein serine/threonine phosphatase activity"/>
    <property type="evidence" value="ECO:0007669"/>
    <property type="project" value="UniProtKB-EC"/>
</dbReference>
<keyword evidence="3" id="KW-0808">Transferase</keyword>
<dbReference type="InterPro" id="IPR029016">
    <property type="entry name" value="GAF-like_dom_sf"/>
</dbReference>
<reference evidence="17 18" key="1">
    <citation type="submission" date="2018-01" db="EMBL/GenBank/DDBJ databases">
        <title>Draft genome sequence of Nonomuraea sp. KC333.</title>
        <authorList>
            <person name="Sahin N."/>
            <person name="Saygin H."/>
            <person name="Ay H."/>
        </authorList>
    </citation>
    <scope>NUCLEOTIDE SEQUENCE [LARGE SCALE GENOMIC DNA]</scope>
    <source>
        <strain evidence="17 18">KC333</strain>
    </source>
</reference>
<keyword evidence="11" id="KW-0464">Manganese</keyword>
<evidence type="ECO:0000256" key="8">
    <source>
        <dbReference type="ARBA" id="ARBA00022840"/>
    </source>
</evidence>
<feature type="domain" description="PAS" evidence="16">
    <location>
        <begin position="143"/>
        <end position="213"/>
    </location>
</feature>
<dbReference type="Gene3D" id="3.60.40.10">
    <property type="entry name" value="PPM-type phosphatase domain"/>
    <property type="match status" value="1"/>
</dbReference>
<dbReference type="Pfam" id="PF13185">
    <property type="entry name" value="GAF_2"/>
    <property type="match status" value="1"/>
</dbReference>
<dbReference type="GO" id="GO:0005524">
    <property type="term" value="F:ATP binding"/>
    <property type="evidence" value="ECO:0007669"/>
    <property type="project" value="UniProtKB-KW"/>
</dbReference>
<dbReference type="InterPro" id="IPR035965">
    <property type="entry name" value="PAS-like_dom_sf"/>
</dbReference>
<evidence type="ECO:0000256" key="4">
    <source>
        <dbReference type="ARBA" id="ARBA00022723"/>
    </source>
</evidence>
<keyword evidence="7" id="KW-0378">Hydrolase</keyword>
<keyword evidence="10" id="KW-0904">Protein phosphatase</keyword>
<evidence type="ECO:0000256" key="6">
    <source>
        <dbReference type="ARBA" id="ARBA00022777"/>
    </source>
</evidence>
<dbReference type="EC" id="3.1.3.16" evidence="1"/>
<dbReference type="InterPro" id="IPR052016">
    <property type="entry name" value="Bact_Sigma-Reg"/>
</dbReference>
<dbReference type="OrthoDB" id="118142at2"/>
<keyword evidence="6" id="KW-0418">Kinase</keyword>
<dbReference type="SMART" id="SM00091">
    <property type="entry name" value="PAS"/>
    <property type="match status" value="2"/>
</dbReference>
<keyword evidence="2" id="KW-0597">Phosphoprotein</keyword>
<dbReference type="Pfam" id="PF08447">
    <property type="entry name" value="PAS_3"/>
    <property type="match status" value="1"/>
</dbReference>
<evidence type="ECO:0000313" key="18">
    <source>
        <dbReference type="Proteomes" id="UP000249304"/>
    </source>
</evidence>
<protein>
    <recommendedName>
        <fullName evidence="1">protein-serine/threonine phosphatase</fullName>
        <ecNumber evidence="1">3.1.3.16</ecNumber>
    </recommendedName>
    <alternativeName>
        <fullName evidence="15">Protein-serine/threonine phosphatase</fullName>
    </alternativeName>
    <alternativeName>
        <fullName evidence="14">Serine/threonine-protein kinase</fullName>
    </alternativeName>
</protein>
<dbReference type="PROSITE" id="PS50112">
    <property type="entry name" value="PAS"/>
    <property type="match status" value="1"/>
</dbReference>
<evidence type="ECO:0000256" key="11">
    <source>
        <dbReference type="ARBA" id="ARBA00023211"/>
    </source>
</evidence>
<comment type="function">
    <text evidence="13">Primarily acts as an independent SigF regulator that is sensitive to the osmosensory signal, mediating the cross talk of PknD with the SigF regulon. Possesses both phosphatase and kinase activities. The kinase domain functions as a classic anti-sigma factor-like kinase to phosphorylate the anti-anti-sigma factor domain at the canonical regulatory site, and the phosphatase domain antagonizes this activity.</text>
</comment>
<dbReference type="GO" id="GO:0016301">
    <property type="term" value="F:kinase activity"/>
    <property type="evidence" value="ECO:0007669"/>
    <property type="project" value="UniProtKB-KW"/>
</dbReference>
<evidence type="ECO:0000256" key="12">
    <source>
        <dbReference type="ARBA" id="ARBA00047761"/>
    </source>
</evidence>
<dbReference type="InterPro" id="IPR036457">
    <property type="entry name" value="PPM-type-like_dom_sf"/>
</dbReference>
<evidence type="ECO:0000256" key="1">
    <source>
        <dbReference type="ARBA" id="ARBA00013081"/>
    </source>
</evidence>
<dbReference type="SUPFAM" id="SSF55785">
    <property type="entry name" value="PYP-like sensor domain (PAS domain)"/>
    <property type="match status" value="1"/>
</dbReference>
<comment type="caution">
    <text evidence="17">The sequence shown here is derived from an EMBL/GenBank/DDBJ whole genome shotgun (WGS) entry which is preliminary data.</text>
</comment>
<accession>A0A2W2F591</accession>
<evidence type="ECO:0000256" key="14">
    <source>
        <dbReference type="ARBA" id="ARBA00075117"/>
    </source>
</evidence>
<dbReference type="Gene3D" id="3.30.450.20">
    <property type="entry name" value="PAS domain"/>
    <property type="match status" value="2"/>
</dbReference>
<evidence type="ECO:0000259" key="16">
    <source>
        <dbReference type="PROSITE" id="PS50112"/>
    </source>
</evidence>
<keyword evidence="8" id="KW-0067">ATP-binding</keyword>
<dbReference type="InterPro" id="IPR013655">
    <property type="entry name" value="PAS_fold_3"/>
</dbReference>
<dbReference type="SMART" id="SM00331">
    <property type="entry name" value="PP2C_SIG"/>
    <property type="match status" value="1"/>
</dbReference>
<dbReference type="NCBIfam" id="TIGR00229">
    <property type="entry name" value="sensory_box"/>
    <property type="match status" value="1"/>
</dbReference>
<dbReference type="EMBL" id="POUD01000003">
    <property type="protein sequence ID" value="PZG23315.1"/>
    <property type="molecule type" value="Genomic_DNA"/>
</dbReference>
<evidence type="ECO:0000256" key="5">
    <source>
        <dbReference type="ARBA" id="ARBA00022741"/>
    </source>
</evidence>
<dbReference type="Proteomes" id="UP000249304">
    <property type="component" value="Unassembled WGS sequence"/>
</dbReference>
<keyword evidence="4" id="KW-0479">Metal-binding</keyword>
<dbReference type="Pfam" id="PF07228">
    <property type="entry name" value="SpoIIE"/>
    <property type="match status" value="1"/>
</dbReference>
<evidence type="ECO:0000256" key="13">
    <source>
        <dbReference type="ARBA" id="ARBA00056274"/>
    </source>
</evidence>
<keyword evidence="5" id="KW-0547">Nucleotide-binding</keyword>
<keyword evidence="9" id="KW-0460">Magnesium</keyword>
<dbReference type="InterPro" id="IPR001932">
    <property type="entry name" value="PPM-type_phosphatase-like_dom"/>
</dbReference>
<dbReference type="InterPro" id="IPR000014">
    <property type="entry name" value="PAS"/>
</dbReference>
<dbReference type="GO" id="GO:0046872">
    <property type="term" value="F:metal ion binding"/>
    <property type="evidence" value="ECO:0007669"/>
    <property type="project" value="UniProtKB-KW"/>
</dbReference>
<dbReference type="PANTHER" id="PTHR43156:SF2">
    <property type="entry name" value="STAGE II SPORULATION PROTEIN E"/>
    <property type="match status" value="1"/>
</dbReference>
<dbReference type="RefSeq" id="WP_111175208.1">
    <property type="nucleotide sequence ID" value="NZ_POUD01000003.1"/>
</dbReference>
<organism evidence="17 18">
    <name type="scientific">Nonomuraea aridisoli</name>
    <dbReference type="NCBI Taxonomy" id="2070368"/>
    <lineage>
        <taxon>Bacteria</taxon>
        <taxon>Bacillati</taxon>
        <taxon>Actinomycetota</taxon>
        <taxon>Actinomycetes</taxon>
        <taxon>Streptosporangiales</taxon>
        <taxon>Streptosporangiaceae</taxon>
        <taxon>Nonomuraea</taxon>
    </lineage>
</organism>
<evidence type="ECO:0000313" key="17">
    <source>
        <dbReference type="EMBL" id="PZG23315.1"/>
    </source>
</evidence>
<dbReference type="SUPFAM" id="SSF81606">
    <property type="entry name" value="PP2C-like"/>
    <property type="match status" value="1"/>
</dbReference>
<evidence type="ECO:0000256" key="9">
    <source>
        <dbReference type="ARBA" id="ARBA00022842"/>
    </source>
</evidence>
<dbReference type="FunFam" id="3.60.40.10:FF:000005">
    <property type="entry name" value="Serine/threonine protein phosphatase"/>
    <property type="match status" value="1"/>
</dbReference>
<dbReference type="SMART" id="SM00086">
    <property type="entry name" value="PAC"/>
    <property type="match status" value="1"/>
</dbReference>
<evidence type="ECO:0000256" key="10">
    <source>
        <dbReference type="ARBA" id="ARBA00022912"/>
    </source>
</evidence>
<evidence type="ECO:0000256" key="7">
    <source>
        <dbReference type="ARBA" id="ARBA00022801"/>
    </source>
</evidence>